<reference evidence="8" key="1">
    <citation type="journal article" date="2014" name="Nat. Commun.">
        <title>Genome sequence of mungbean and insights into evolution within Vigna species.</title>
        <authorList>
            <person name="Kang Y.J."/>
            <person name="Kim S.K."/>
            <person name="Kim M.Y."/>
            <person name="Lestari P."/>
            <person name="Kim K.H."/>
            <person name="Ha B.K."/>
            <person name="Jun T.H."/>
            <person name="Hwang W.J."/>
            <person name="Lee T."/>
            <person name="Lee J."/>
            <person name="Shim S."/>
            <person name="Yoon M.Y."/>
            <person name="Jang Y.E."/>
            <person name="Han K.S."/>
            <person name="Taeprayoon P."/>
            <person name="Yoon N."/>
            <person name="Somta P."/>
            <person name="Tanya P."/>
            <person name="Kim K.S."/>
            <person name="Gwag J.G."/>
            <person name="Moon J.K."/>
            <person name="Lee Y.H."/>
            <person name="Park B.S."/>
            <person name="Bombarely A."/>
            <person name="Doyle J.J."/>
            <person name="Jackson S.A."/>
            <person name="Schafleitner R."/>
            <person name="Srinives P."/>
            <person name="Varshney R.K."/>
            <person name="Lee S.H."/>
        </authorList>
    </citation>
    <scope>NUCLEOTIDE SEQUENCE [LARGE SCALE GENOMIC DNA]</scope>
    <source>
        <strain evidence="8">cv. VC1973A</strain>
    </source>
</reference>
<feature type="domain" description="Amino acid permease/ SLC12A" evidence="7">
    <location>
        <begin position="23"/>
        <end position="101"/>
    </location>
</feature>
<evidence type="ECO:0000256" key="5">
    <source>
        <dbReference type="ARBA" id="ARBA00023136"/>
    </source>
</evidence>
<dbReference type="OrthoDB" id="1733619at2759"/>
<feature type="transmembrane region" description="Helical" evidence="6">
    <location>
        <begin position="39"/>
        <end position="58"/>
    </location>
</feature>
<keyword evidence="5 6" id="KW-0472">Membrane</keyword>
<dbReference type="Proteomes" id="UP000087766">
    <property type="component" value="Chromosome 5"/>
</dbReference>
<organism evidence="8 9">
    <name type="scientific">Vigna radiata var. radiata</name>
    <name type="common">Mung bean</name>
    <name type="synonym">Phaseolus aureus</name>
    <dbReference type="NCBI Taxonomy" id="3916"/>
    <lineage>
        <taxon>Eukaryota</taxon>
        <taxon>Viridiplantae</taxon>
        <taxon>Streptophyta</taxon>
        <taxon>Embryophyta</taxon>
        <taxon>Tracheophyta</taxon>
        <taxon>Spermatophyta</taxon>
        <taxon>Magnoliopsida</taxon>
        <taxon>eudicotyledons</taxon>
        <taxon>Gunneridae</taxon>
        <taxon>Pentapetalae</taxon>
        <taxon>rosids</taxon>
        <taxon>fabids</taxon>
        <taxon>Fabales</taxon>
        <taxon>Fabaceae</taxon>
        <taxon>Papilionoideae</taxon>
        <taxon>50 kb inversion clade</taxon>
        <taxon>NPAAA clade</taxon>
        <taxon>indigoferoid/millettioid clade</taxon>
        <taxon>Phaseoleae</taxon>
        <taxon>Vigna</taxon>
    </lineage>
</organism>
<comment type="subcellular location">
    <subcellularLocation>
        <location evidence="1">Membrane</location>
        <topology evidence="1">Multi-pass membrane protein</topology>
    </subcellularLocation>
</comment>
<protein>
    <submittedName>
        <fullName evidence="9">Cationic amino acid transporter 5-like</fullName>
    </submittedName>
</protein>
<evidence type="ECO:0000313" key="9">
    <source>
        <dbReference type="RefSeq" id="XP_022636130.1"/>
    </source>
</evidence>
<dbReference type="GO" id="GO:0005313">
    <property type="term" value="F:L-glutamate transmembrane transporter activity"/>
    <property type="evidence" value="ECO:0007669"/>
    <property type="project" value="TreeGrafter"/>
</dbReference>
<keyword evidence="4 6" id="KW-1133">Transmembrane helix</keyword>
<keyword evidence="8" id="KW-1185">Reference proteome</keyword>
<dbReference type="GO" id="GO:0015189">
    <property type="term" value="F:L-lysine transmembrane transporter activity"/>
    <property type="evidence" value="ECO:0007669"/>
    <property type="project" value="TreeGrafter"/>
</dbReference>
<feature type="transmembrane region" description="Helical" evidence="6">
    <location>
        <begin position="78"/>
        <end position="100"/>
    </location>
</feature>
<keyword evidence="3 6" id="KW-0812">Transmembrane</keyword>
<dbReference type="AlphaFoldDB" id="A0A3Q0EWK0"/>
<dbReference type="GeneID" id="106760055"/>
<dbReference type="PANTHER" id="PTHR43243">
    <property type="entry name" value="INNER MEMBRANE TRANSPORTER YGJI-RELATED"/>
    <property type="match status" value="1"/>
</dbReference>
<dbReference type="KEGG" id="vra:106760055"/>
<accession>A0A3Q0EWK0</accession>
<dbReference type="Pfam" id="PF00324">
    <property type="entry name" value="AA_permease"/>
    <property type="match status" value="1"/>
</dbReference>
<dbReference type="PANTHER" id="PTHR43243:SF22">
    <property type="entry name" value="CATIONIC AMINO ACID TRANSPORTER 5"/>
    <property type="match status" value="1"/>
</dbReference>
<evidence type="ECO:0000259" key="7">
    <source>
        <dbReference type="Pfam" id="PF00324"/>
    </source>
</evidence>
<dbReference type="Gene3D" id="1.20.1740.10">
    <property type="entry name" value="Amino acid/polyamine transporter I"/>
    <property type="match status" value="1"/>
</dbReference>
<evidence type="ECO:0000256" key="6">
    <source>
        <dbReference type="SAM" id="Phobius"/>
    </source>
</evidence>
<evidence type="ECO:0000256" key="1">
    <source>
        <dbReference type="ARBA" id="ARBA00004141"/>
    </source>
</evidence>
<evidence type="ECO:0000313" key="8">
    <source>
        <dbReference type="Proteomes" id="UP000087766"/>
    </source>
</evidence>
<dbReference type="GO" id="GO:0005886">
    <property type="term" value="C:plasma membrane"/>
    <property type="evidence" value="ECO:0007669"/>
    <property type="project" value="TreeGrafter"/>
</dbReference>
<reference evidence="9" key="2">
    <citation type="submission" date="2025-08" db="UniProtKB">
        <authorList>
            <consortium name="RefSeq"/>
        </authorList>
    </citation>
    <scope>IDENTIFICATION</scope>
    <source>
        <tissue evidence="9">Leaf</tissue>
    </source>
</reference>
<sequence>MTKMINHSMQAAACDKACAMNKEVLFFYSNYDTSNLSPFLPYGAKGVFQAAAIIYFAYGGFDNIATMAEETKKPSRDIPIGLVGSMSMITVIYCLMALSLSMSRNTQQ</sequence>
<gene>
    <name evidence="9" type="primary">LOC106760055</name>
</gene>
<dbReference type="InterPro" id="IPR004841">
    <property type="entry name" value="AA-permease/SLC12A_dom"/>
</dbReference>
<comment type="similarity">
    <text evidence="2">Belongs to the amino acid-polyamine-organocation (APC) superfamily. Cationic amino acid transporter (CAT) (TC 2.A.3.3) family.</text>
</comment>
<evidence type="ECO:0000256" key="3">
    <source>
        <dbReference type="ARBA" id="ARBA00022692"/>
    </source>
</evidence>
<proteinExistence type="inferred from homology"/>
<evidence type="ECO:0000256" key="4">
    <source>
        <dbReference type="ARBA" id="ARBA00022989"/>
    </source>
</evidence>
<evidence type="ECO:0000256" key="2">
    <source>
        <dbReference type="ARBA" id="ARBA00008572"/>
    </source>
</evidence>
<dbReference type="RefSeq" id="XP_022636130.1">
    <property type="nucleotide sequence ID" value="XM_022780409.1"/>
</dbReference>
<name>A0A3Q0EWK0_VIGRR</name>